<evidence type="ECO:0000313" key="2">
    <source>
        <dbReference type="EMBL" id="KAF1944292.1"/>
    </source>
</evidence>
<dbReference type="Proteomes" id="UP000800038">
    <property type="component" value="Unassembled WGS sequence"/>
</dbReference>
<reference evidence="2" key="1">
    <citation type="journal article" date="2020" name="Stud. Mycol.">
        <title>101 Dothideomycetes genomes: a test case for predicting lifestyles and emergence of pathogens.</title>
        <authorList>
            <person name="Haridas S."/>
            <person name="Albert R."/>
            <person name="Binder M."/>
            <person name="Bloem J."/>
            <person name="Labutti K."/>
            <person name="Salamov A."/>
            <person name="Andreopoulos B."/>
            <person name="Baker S."/>
            <person name="Barry K."/>
            <person name="Bills G."/>
            <person name="Bluhm B."/>
            <person name="Cannon C."/>
            <person name="Castanera R."/>
            <person name="Culley D."/>
            <person name="Daum C."/>
            <person name="Ezra D."/>
            <person name="Gonzalez J."/>
            <person name="Henrissat B."/>
            <person name="Kuo A."/>
            <person name="Liang C."/>
            <person name="Lipzen A."/>
            <person name="Lutzoni F."/>
            <person name="Magnuson J."/>
            <person name="Mondo S."/>
            <person name="Nolan M."/>
            <person name="Ohm R."/>
            <person name="Pangilinan J."/>
            <person name="Park H.-J."/>
            <person name="Ramirez L."/>
            <person name="Alfaro M."/>
            <person name="Sun H."/>
            <person name="Tritt A."/>
            <person name="Yoshinaga Y."/>
            <person name="Zwiers L.-H."/>
            <person name="Turgeon B."/>
            <person name="Goodwin S."/>
            <person name="Spatafora J."/>
            <person name="Crous P."/>
            <person name="Grigoriev I."/>
        </authorList>
    </citation>
    <scope>NUCLEOTIDE SEQUENCE</scope>
    <source>
        <strain evidence="2">CBS 161.51</strain>
    </source>
</reference>
<gene>
    <name evidence="2" type="ORF">EJ02DRAFT_105404</name>
</gene>
<dbReference type="EMBL" id="ML976018">
    <property type="protein sequence ID" value="KAF1944292.1"/>
    <property type="molecule type" value="Genomic_DNA"/>
</dbReference>
<organism evidence="2 3">
    <name type="scientific">Clathrospora elynae</name>
    <dbReference type="NCBI Taxonomy" id="706981"/>
    <lineage>
        <taxon>Eukaryota</taxon>
        <taxon>Fungi</taxon>
        <taxon>Dikarya</taxon>
        <taxon>Ascomycota</taxon>
        <taxon>Pezizomycotina</taxon>
        <taxon>Dothideomycetes</taxon>
        <taxon>Pleosporomycetidae</taxon>
        <taxon>Pleosporales</taxon>
        <taxon>Diademaceae</taxon>
        <taxon>Clathrospora</taxon>
    </lineage>
</organism>
<dbReference type="AlphaFoldDB" id="A0A6A5SX23"/>
<name>A0A6A5SX23_9PLEO</name>
<accession>A0A6A5SX23</accession>
<feature type="compositionally biased region" description="Polar residues" evidence="1">
    <location>
        <begin position="90"/>
        <end position="99"/>
    </location>
</feature>
<protein>
    <submittedName>
        <fullName evidence="2">Uncharacterized protein</fullName>
    </submittedName>
</protein>
<evidence type="ECO:0000313" key="3">
    <source>
        <dbReference type="Proteomes" id="UP000800038"/>
    </source>
</evidence>
<evidence type="ECO:0000256" key="1">
    <source>
        <dbReference type="SAM" id="MobiDB-lite"/>
    </source>
</evidence>
<feature type="region of interest" description="Disordered" evidence="1">
    <location>
        <begin position="78"/>
        <end position="99"/>
    </location>
</feature>
<proteinExistence type="predicted"/>
<sequence>MCCKHKLHAGLLHTPRSPATSVASAKGLPAQLQRRTITRDSETWACTQCWLRRSCCIVAARSGVSVCSSYVPARPTSLPAGAENDGEKPSASQAYQNTSKQRTWLRRCKVRASWRVHQAYKKEPQAANATGRDCNAKEPQVQLIPRAKTTVPSTSLPLAERTPKNISLRTVEYLCGSARGKNK</sequence>
<keyword evidence="3" id="KW-1185">Reference proteome</keyword>